<dbReference type="NCBIfam" id="TIGR02423">
    <property type="entry name" value="protocat_alph"/>
    <property type="match status" value="1"/>
</dbReference>
<dbReference type="AlphaFoldDB" id="A0A7I7QLI7"/>
<evidence type="ECO:0000259" key="4">
    <source>
        <dbReference type="Pfam" id="PF00775"/>
    </source>
</evidence>
<dbReference type="Gene3D" id="2.60.130.10">
    <property type="entry name" value="Aromatic compound dioxygenase"/>
    <property type="match status" value="1"/>
</dbReference>
<dbReference type="GO" id="GO:0008199">
    <property type="term" value="F:ferric iron binding"/>
    <property type="evidence" value="ECO:0007669"/>
    <property type="project" value="InterPro"/>
</dbReference>
<dbReference type="Proteomes" id="UP000467193">
    <property type="component" value="Chromosome"/>
</dbReference>
<dbReference type="GO" id="GO:0018578">
    <property type="term" value="F:protocatechuate 3,4-dioxygenase activity"/>
    <property type="evidence" value="ECO:0007669"/>
    <property type="project" value="InterPro"/>
</dbReference>
<gene>
    <name evidence="5" type="primary">pcaG</name>
    <name evidence="5" type="ORF">MSEDJ_10060</name>
</gene>
<dbReference type="PANTHER" id="PTHR33711">
    <property type="entry name" value="DIOXYGENASE, PUTATIVE (AFU_ORTHOLOGUE AFUA_2G02910)-RELATED"/>
    <property type="match status" value="1"/>
</dbReference>
<feature type="domain" description="Intradiol ring-cleavage dioxygenases" evidence="4">
    <location>
        <begin position="36"/>
        <end position="160"/>
    </location>
</feature>
<sequence>MSTPMTATPGQTVGPFFGYALPFDRCHELVPPGSPNAVHVSGIVTDGADRPVPDALLEIWQADADGAVPRSAGSLRRDGFTFTGWGRASTGDDGRYSFSTVVPGPSQPGAAPFILVTVFARGLLNRLFTRAYVPGDHLADDPLLASLPPDRRDTLIASRDAGGLRFDVRLQGPRETVFLRYPGHQR</sequence>
<accession>A0A7I7QLI7</accession>
<evidence type="ECO:0000256" key="2">
    <source>
        <dbReference type="ARBA" id="ARBA00022964"/>
    </source>
</evidence>
<evidence type="ECO:0000313" key="6">
    <source>
        <dbReference type="Proteomes" id="UP000467193"/>
    </source>
</evidence>
<dbReference type="InterPro" id="IPR000627">
    <property type="entry name" value="Intradiol_dOase_C"/>
</dbReference>
<dbReference type="Pfam" id="PF00775">
    <property type="entry name" value="Dioxygenase_C"/>
    <property type="match status" value="1"/>
</dbReference>
<protein>
    <submittedName>
        <fullName evidence="5">Protocatechuate 3,4-dioxygenase subunit alpha</fullName>
    </submittedName>
</protein>
<keyword evidence="2 5" id="KW-0223">Dioxygenase</keyword>
<dbReference type="SUPFAM" id="SSF49482">
    <property type="entry name" value="Aromatic compound dioxygenase"/>
    <property type="match status" value="1"/>
</dbReference>
<comment type="similarity">
    <text evidence="1">Belongs to the intradiol ring-cleavage dioxygenase family.</text>
</comment>
<proteinExistence type="inferred from homology"/>
<dbReference type="EMBL" id="AP022588">
    <property type="protein sequence ID" value="BBY26910.1"/>
    <property type="molecule type" value="Genomic_DNA"/>
</dbReference>
<organism evidence="5 6">
    <name type="scientific">Mycolicibacterium sediminis</name>
    <dbReference type="NCBI Taxonomy" id="1286180"/>
    <lineage>
        <taxon>Bacteria</taxon>
        <taxon>Bacillati</taxon>
        <taxon>Actinomycetota</taxon>
        <taxon>Actinomycetes</taxon>
        <taxon>Mycobacteriales</taxon>
        <taxon>Mycobacteriaceae</taxon>
        <taxon>Mycolicibacterium</taxon>
    </lineage>
</organism>
<keyword evidence="3" id="KW-0560">Oxidoreductase</keyword>
<dbReference type="PANTHER" id="PTHR33711:SF9">
    <property type="entry name" value="PROTOCATECHUATE 3,4-DIOXYGENASE ALPHA CHAIN"/>
    <property type="match status" value="1"/>
</dbReference>
<dbReference type="InterPro" id="IPR015889">
    <property type="entry name" value="Intradiol_dOase_core"/>
</dbReference>
<dbReference type="InterPro" id="IPR012786">
    <property type="entry name" value="Protocat_dOase_a"/>
</dbReference>
<dbReference type="KEGG" id="msei:MSEDJ_10060"/>
<evidence type="ECO:0000313" key="5">
    <source>
        <dbReference type="EMBL" id="BBY26910.1"/>
    </source>
</evidence>
<dbReference type="InterPro" id="IPR050770">
    <property type="entry name" value="Intradiol_RC_Dioxygenase"/>
</dbReference>
<evidence type="ECO:0000256" key="1">
    <source>
        <dbReference type="ARBA" id="ARBA00007825"/>
    </source>
</evidence>
<keyword evidence="6" id="KW-1185">Reference proteome</keyword>
<dbReference type="RefSeq" id="WP_163795871.1">
    <property type="nucleotide sequence ID" value="NZ_AP022588.1"/>
</dbReference>
<evidence type="ECO:0000256" key="3">
    <source>
        <dbReference type="ARBA" id="ARBA00023002"/>
    </source>
</evidence>
<reference evidence="5 6" key="1">
    <citation type="journal article" date="2019" name="Emerg. Microbes Infect.">
        <title>Comprehensive subspecies identification of 175 nontuberculous mycobacteria species based on 7547 genomic profiles.</title>
        <authorList>
            <person name="Matsumoto Y."/>
            <person name="Kinjo T."/>
            <person name="Motooka D."/>
            <person name="Nabeya D."/>
            <person name="Jung N."/>
            <person name="Uechi K."/>
            <person name="Horii T."/>
            <person name="Iida T."/>
            <person name="Fujita J."/>
            <person name="Nakamura S."/>
        </authorList>
    </citation>
    <scope>NUCLEOTIDE SEQUENCE [LARGE SCALE GENOMIC DNA]</scope>
    <source>
        <strain evidence="5 6">JCM 17899</strain>
    </source>
</reference>
<name>A0A7I7QLI7_9MYCO</name>